<proteinExistence type="predicted"/>
<dbReference type="AlphaFoldDB" id="A0A1X4G944"/>
<gene>
    <name evidence="1" type="ORF">B9H04_15500</name>
</gene>
<dbReference type="EMBL" id="NEDJ01000079">
    <property type="protein sequence ID" value="OSO93395.1"/>
    <property type="molecule type" value="Genomic_DNA"/>
</dbReference>
<reference evidence="1 2" key="1">
    <citation type="submission" date="2017-04" db="EMBL/GenBank/DDBJ databases">
        <title>MLSA of the genus Halorubrum.</title>
        <authorList>
            <person name="De La Haba R."/>
            <person name="Sanchez-Porro C."/>
            <person name="Infante-Dominguez C."/>
            <person name="Ventosa A."/>
        </authorList>
    </citation>
    <scope>NUCLEOTIDE SEQUENCE [LARGE SCALE GENOMIC DNA]</scope>
    <source>
        <strain evidence="1 2">DSM 17463</strain>
    </source>
</reference>
<evidence type="ECO:0000313" key="2">
    <source>
        <dbReference type="Proteomes" id="UP000193587"/>
    </source>
</evidence>
<evidence type="ECO:0000313" key="1">
    <source>
        <dbReference type="EMBL" id="OSO93395.1"/>
    </source>
</evidence>
<protein>
    <submittedName>
        <fullName evidence="1">Uncharacterized protein</fullName>
    </submittedName>
</protein>
<dbReference type="Proteomes" id="UP000193587">
    <property type="component" value="Unassembled WGS sequence"/>
</dbReference>
<sequence length="125" mass="14438">MKVSLSLFSDSIQFCLEILKRTPNIKRGLPAPHLYGPEVRAEIILSGLDVSKFRLIVCEPIHLLCHYLYKLRTYIDCLLAPVNDCLLDRWSENPICCQRRHYIFSKLSSEIFSKALFIANAIVRN</sequence>
<organism evidence="1 2">
    <name type="scientific">Halorubrum ezzemoulense DSM 17463</name>
    <dbReference type="NCBI Taxonomy" id="1121945"/>
    <lineage>
        <taxon>Archaea</taxon>
        <taxon>Methanobacteriati</taxon>
        <taxon>Methanobacteriota</taxon>
        <taxon>Stenosarchaea group</taxon>
        <taxon>Halobacteria</taxon>
        <taxon>Halobacteriales</taxon>
        <taxon>Haloferacaceae</taxon>
        <taxon>Halorubrum</taxon>
    </lineage>
</organism>
<accession>A0A1X4G944</accession>
<name>A0A1X4G944_HALEZ</name>
<comment type="caution">
    <text evidence="1">The sequence shown here is derived from an EMBL/GenBank/DDBJ whole genome shotgun (WGS) entry which is preliminary data.</text>
</comment>